<evidence type="ECO:0000313" key="2">
    <source>
        <dbReference type="Proteomes" id="UP001162907"/>
    </source>
</evidence>
<accession>A0ABY3PXS7</accession>
<evidence type="ECO:0000313" key="1">
    <source>
        <dbReference type="EMBL" id="UFP98583.1"/>
    </source>
</evidence>
<dbReference type="RefSeq" id="WP_230732699.1">
    <property type="nucleotide sequence ID" value="NZ_CP075567.1"/>
</dbReference>
<proteinExistence type="predicted"/>
<dbReference type="EMBL" id="CP075567">
    <property type="protein sequence ID" value="UFP98583.1"/>
    <property type="molecule type" value="Genomic_DNA"/>
</dbReference>
<reference evidence="1 2" key="1">
    <citation type="journal article" date="2022" name="Int. J. Syst. Evol. Microbiol.">
        <title>Pseudomonas fitomaticsae sp. nov., isolated at Marimurtra Botanical Garden in Blanes, Catalonia, Spain.</title>
        <authorList>
            <person name="Atanasov K.E."/>
            <person name="Galbis D.M."/>
            <person name="Cornado D."/>
            <person name="Serpico A."/>
            <person name="Sanchez G."/>
            <person name="Bosch M."/>
            <person name="Ferrer A."/>
            <person name="Altabella T."/>
        </authorList>
    </citation>
    <scope>NUCLEOTIDE SEQUENCE [LARGE SCALE GENOMIC DNA]</scope>
    <source>
        <strain evidence="1 2">FIT81</strain>
    </source>
</reference>
<protein>
    <submittedName>
        <fullName evidence="1">Uncharacterized protein</fullName>
    </submittedName>
</protein>
<gene>
    <name evidence="1" type="ORF">KJY40_21425</name>
</gene>
<sequence length="65" mass="7124">MSTFPQGTHLHLQSDLEKLGERLIRFGQALKSPDTTVGQLSKLAGSCGIKLKLRAVADSEERDDE</sequence>
<organism evidence="1 2">
    <name type="scientific">Pseudomonas fitomaticsae</name>
    <dbReference type="NCBI Taxonomy" id="2837969"/>
    <lineage>
        <taxon>Bacteria</taxon>
        <taxon>Pseudomonadati</taxon>
        <taxon>Pseudomonadota</taxon>
        <taxon>Gammaproteobacteria</taxon>
        <taxon>Pseudomonadales</taxon>
        <taxon>Pseudomonadaceae</taxon>
        <taxon>Pseudomonas</taxon>
    </lineage>
</organism>
<dbReference type="Proteomes" id="UP001162907">
    <property type="component" value="Chromosome"/>
</dbReference>
<name>A0ABY3PXS7_9PSED</name>
<keyword evidence="2" id="KW-1185">Reference proteome</keyword>